<evidence type="ECO:0000256" key="6">
    <source>
        <dbReference type="SAM" id="MobiDB-lite"/>
    </source>
</evidence>
<feature type="domain" description="Rhodopsin" evidence="8">
    <location>
        <begin position="79"/>
        <end position="256"/>
    </location>
</feature>
<organism evidence="9 10">
    <name type="scientific">Coniella lustricola</name>
    <dbReference type="NCBI Taxonomy" id="2025994"/>
    <lineage>
        <taxon>Eukaryota</taxon>
        <taxon>Fungi</taxon>
        <taxon>Dikarya</taxon>
        <taxon>Ascomycota</taxon>
        <taxon>Pezizomycotina</taxon>
        <taxon>Sordariomycetes</taxon>
        <taxon>Sordariomycetidae</taxon>
        <taxon>Diaporthales</taxon>
        <taxon>Schizoparmaceae</taxon>
        <taxon>Coniella</taxon>
    </lineage>
</organism>
<dbReference type="STRING" id="2025994.A0A2T3AFD3"/>
<evidence type="ECO:0000313" key="9">
    <source>
        <dbReference type="EMBL" id="PSR94506.1"/>
    </source>
</evidence>
<comment type="subcellular location">
    <subcellularLocation>
        <location evidence="1">Membrane</location>
        <topology evidence="1">Multi-pass membrane protein</topology>
    </subcellularLocation>
</comment>
<feature type="transmembrane region" description="Helical" evidence="7">
    <location>
        <begin position="107"/>
        <end position="129"/>
    </location>
</feature>
<gene>
    <name evidence="9" type="ORF">BD289DRAFT_465831</name>
</gene>
<dbReference type="Proteomes" id="UP000241462">
    <property type="component" value="Unassembled WGS sequence"/>
</dbReference>
<name>A0A2T3AFD3_9PEZI</name>
<evidence type="ECO:0000313" key="10">
    <source>
        <dbReference type="Proteomes" id="UP000241462"/>
    </source>
</evidence>
<proteinExistence type="inferred from homology"/>
<dbReference type="OrthoDB" id="5393606at2759"/>
<feature type="transmembrane region" description="Helical" evidence="7">
    <location>
        <begin position="6"/>
        <end position="27"/>
    </location>
</feature>
<dbReference type="Pfam" id="PF20684">
    <property type="entry name" value="Fung_rhodopsin"/>
    <property type="match status" value="1"/>
</dbReference>
<feature type="transmembrane region" description="Helical" evidence="7">
    <location>
        <begin position="152"/>
        <end position="177"/>
    </location>
</feature>
<accession>A0A2T3AFD3</accession>
<keyword evidence="10" id="KW-1185">Reference proteome</keyword>
<evidence type="ECO:0000256" key="1">
    <source>
        <dbReference type="ARBA" id="ARBA00004141"/>
    </source>
</evidence>
<evidence type="ECO:0000256" key="3">
    <source>
        <dbReference type="ARBA" id="ARBA00022989"/>
    </source>
</evidence>
<dbReference type="InterPro" id="IPR049326">
    <property type="entry name" value="Rhodopsin_dom_fungi"/>
</dbReference>
<keyword evidence="3 7" id="KW-1133">Transmembrane helix</keyword>
<feature type="compositionally biased region" description="Basic and acidic residues" evidence="6">
    <location>
        <begin position="306"/>
        <end position="317"/>
    </location>
</feature>
<dbReference type="EMBL" id="KZ678397">
    <property type="protein sequence ID" value="PSR94506.1"/>
    <property type="molecule type" value="Genomic_DNA"/>
</dbReference>
<feature type="transmembrane region" description="Helical" evidence="7">
    <location>
        <begin position="189"/>
        <end position="213"/>
    </location>
</feature>
<feature type="transmembrane region" description="Helical" evidence="7">
    <location>
        <begin position="225"/>
        <end position="247"/>
    </location>
</feature>
<protein>
    <recommendedName>
        <fullName evidence="8">Rhodopsin domain-containing protein</fullName>
    </recommendedName>
</protein>
<dbReference type="GO" id="GO:0016020">
    <property type="term" value="C:membrane"/>
    <property type="evidence" value="ECO:0007669"/>
    <property type="project" value="UniProtKB-SubCell"/>
</dbReference>
<keyword evidence="4 7" id="KW-0472">Membrane</keyword>
<evidence type="ECO:0000256" key="7">
    <source>
        <dbReference type="SAM" id="Phobius"/>
    </source>
</evidence>
<dbReference type="AlphaFoldDB" id="A0A2T3AFD3"/>
<dbReference type="PANTHER" id="PTHR33048:SF157">
    <property type="entry name" value="INTEGRAL MEMBRANE PROTEIN"/>
    <property type="match status" value="1"/>
</dbReference>
<feature type="transmembrane region" description="Helical" evidence="7">
    <location>
        <begin position="39"/>
        <end position="60"/>
    </location>
</feature>
<evidence type="ECO:0000259" key="8">
    <source>
        <dbReference type="Pfam" id="PF20684"/>
    </source>
</evidence>
<evidence type="ECO:0000256" key="2">
    <source>
        <dbReference type="ARBA" id="ARBA00022692"/>
    </source>
</evidence>
<reference evidence="9 10" key="1">
    <citation type="journal article" date="2018" name="Mycol. Prog.">
        <title>Coniella lustricola, a new species from submerged detritus.</title>
        <authorList>
            <person name="Raudabaugh D.B."/>
            <person name="Iturriaga T."/>
            <person name="Carver A."/>
            <person name="Mondo S."/>
            <person name="Pangilinan J."/>
            <person name="Lipzen A."/>
            <person name="He G."/>
            <person name="Amirebrahimi M."/>
            <person name="Grigoriev I.V."/>
            <person name="Miller A.N."/>
        </authorList>
    </citation>
    <scope>NUCLEOTIDE SEQUENCE [LARGE SCALE GENOMIC DNA]</scope>
    <source>
        <strain evidence="9 10">B22-T-1</strain>
    </source>
</reference>
<sequence>MASYSDLGGIIAGSVVMWIVAAAAVGLSIYSTRWKHQKFTASVATTALAYPLGATLLDPFAPGSRLNKSKYIQIFFFLMGIMVIDLIKLSVSTLYWNLFGKVRTVRYILIVYMVFIAAWTISFIAAGLAECGNHLPAVFGTLTKYPASCGHAVLTGISLVATDVATDFLTLIIPVPIVLRLQLSTRIKLLSLLTFMIGALAIGGSIAKAYIYIAGSYGQYTEDAILLITGLSIWNLAEVQIGIIAACGPTLRQVLAHIMPTSESVRSPISRMGITQPRSKGSSDLPNFVKMGDSEEQLQHSSQVIGRREPEPSRESLYEMDPVAYHGR</sequence>
<dbReference type="InterPro" id="IPR052337">
    <property type="entry name" value="SAT4-like"/>
</dbReference>
<evidence type="ECO:0000256" key="5">
    <source>
        <dbReference type="ARBA" id="ARBA00038359"/>
    </source>
</evidence>
<feature type="compositionally biased region" description="Polar residues" evidence="6">
    <location>
        <begin position="276"/>
        <end position="285"/>
    </location>
</feature>
<dbReference type="InParanoid" id="A0A2T3AFD3"/>
<comment type="similarity">
    <text evidence="5">Belongs to the SAT4 family.</text>
</comment>
<evidence type="ECO:0000256" key="4">
    <source>
        <dbReference type="ARBA" id="ARBA00023136"/>
    </source>
</evidence>
<keyword evidence="2 7" id="KW-0812">Transmembrane</keyword>
<dbReference type="PANTHER" id="PTHR33048">
    <property type="entry name" value="PTH11-LIKE INTEGRAL MEMBRANE PROTEIN (AFU_ORTHOLOGUE AFUA_5G11245)"/>
    <property type="match status" value="1"/>
</dbReference>
<feature type="transmembrane region" description="Helical" evidence="7">
    <location>
        <begin position="72"/>
        <end position="95"/>
    </location>
</feature>
<feature type="region of interest" description="Disordered" evidence="6">
    <location>
        <begin position="267"/>
        <end position="328"/>
    </location>
</feature>